<keyword evidence="1" id="KW-0472">Membrane</keyword>
<reference evidence="2 3" key="1">
    <citation type="submission" date="2016-06" db="EMBL/GenBank/DDBJ databases">
        <authorList>
            <person name="Kjaerup R.B."/>
            <person name="Dalgaard T.S."/>
            <person name="Juul-Madsen H.R."/>
        </authorList>
    </citation>
    <scope>NUCLEOTIDE SEQUENCE [LARGE SCALE GENOMIC DNA]</scope>
    <source>
        <strain evidence="2 3">DSM 16361</strain>
    </source>
</reference>
<evidence type="ECO:0000313" key="2">
    <source>
        <dbReference type="EMBL" id="SBP87612.1"/>
    </source>
</evidence>
<keyword evidence="1" id="KW-1133">Transmembrane helix</keyword>
<sequence>MWSTEMADDKNRLRRQVADEIGASLSQAMQRDRKSLVILLLQVVNAVWFAVLWERGFEPIAAVGIWAAFFSASITVSILIEKRRS</sequence>
<evidence type="ECO:0000256" key="1">
    <source>
        <dbReference type="SAM" id="Phobius"/>
    </source>
</evidence>
<gene>
    <name evidence="2" type="ORF">THIARS_60325</name>
</gene>
<feature type="transmembrane region" description="Helical" evidence="1">
    <location>
        <begin position="36"/>
        <end position="53"/>
    </location>
</feature>
<dbReference type="AlphaFoldDB" id="A0A238D316"/>
<feature type="transmembrane region" description="Helical" evidence="1">
    <location>
        <begin position="59"/>
        <end position="80"/>
    </location>
</feature>
<dbReference type="Proteomes" id="UP000214566">
    <property type="component" value="Unassembled WGS sequence"/>
</dbReference>
<dbReference type="EMBL" id="FLMQ01000055">
    <property type="protein sequence ID" value="SBP87612.1"/>
    <property type="molecule type" value="Genomic_DNA"/>
</dbReference>
<accession>A0A238D316</accession>
<organism evidence="2 3">
    <name type="scientific">Thiomonas delicata</name>
    <name type="common">Thiomonas cuprina</name>
    <dbReference type="NCBI Taxonomy" id="364030"/>
    <lineage>
        <taxon>Bacteria</taxon>
        <taxon>Pseudomonadati</taxon>
        <taxon>Pseudomonadota</taxon>
        <taxon>Betaproteobacteria</taxon>
        <taxon>Burkholderiales</taxon>
        <taxon>Thiomonas</taxon>
    </lineage>
</organism>
<protein>
    <submittedName>
        <fullName evidence="2">Uncharacterized protein</fullName>
    </submittedName>
</protein>
<name>A0A238D316_THIDL</name>
<evidence type="ECO:0000313" key="3">
    <source>
        <dbReference type="Proteomes" id="UP000214566"/>
    </source>
</evidence>
<keyword evidence="3" id="KW-1185">Reference proteome</keyword>
<keyword evidence="1" id="KW-0812">Transmembrane</keyword>
<proteinExistence type="predicted"/>